<accession>A0A9C6XB02</accession>
<name>A0A9C6XB02_FRAOC</name>
<proteinExistence type="predicted"/>
<dbReference type="KEGG" id="foc:127751968"/>
<dbReference type="Proteomes" id="UP000504606">
    <property type="component" value="Unplaced"/>
</dbReference>
<feature type="region of interest" description="Disordered" evidence="1">
    <location>
        <begin position="1"/>
        <end position="20"/>
    </location>
</feature>
<dbReference type="RefSeq" id="XP_052132280.1">
    <property type="nucleotide sequence ID" value="XM_052276320.1"/>
</dbReference>
<gene>
    <name evidence="3" type="primary">LOC127751968</name>
</gene>
<feature type="compositionally biased region" description="Basic and acidic residues" evidence="1">
    <location>
        <begin position="96"/>
        <end position="110"/>
    </location>
</feature>
<protein>
    <submittedName>
        <fullName evidence="3">Uncharacterized protein LOC127751968</fullName>
    </submittedName>
</protein>
<feature type="compositionally biased region" description="Basic and acidic residues" evidence="1">
    <location>
        <begin position="77"/>
        <end position="88"/>
    </location>
</feature>
<feature type="region of interest" description="Disordered" evidence="1">
    <location>
        <begin position="62"/>
        <end position="120"/>
    </location>
</feature>
<keyword evidence="2" id="KW-1185">Reference proteome</keyword>
<evidence type="ECO:0000313" key="2">
    <source>
        <dbReference type="Proteomes" id="UP000504606"/>
    </source>
</evidence>
<feature type="compositionally biased region" description="Low complexity" evidence="1">
    <location>
        <begin position="111"/>
        <end position="120"/>
    </location>
</feature>
<dbReference type="GeneID" id="127751968"/>
<dbReference type="OrthoDB" id="6605262at2759"/>
<evidence type="ECO:0000256" key="1">
    <source>
        <dbReference type="SAM" id="MobiDB-lite"/>
    </source>
</evidence>
<sequence length="132" mass="14456">MPVLASETKTRKVKSRTTASSVEYPDGYLAAVRDDADVRRALLSGKEVVRNEAGQLVVVDPRNSGPRLVHQSSKGRKVVDTENTHEISELQPDGRVVTEKRRTTEHEEVRPTSCSSFPTASSSFGSVSIFIS</sequence>
<evidence type="ECO:0000313" key="3">
    <source>
        <dbReference type="RefSeq" id="XP_052132280.1"/>
    </source>
</evidence>
<organism evidence="2 3">
    <name type="scientific">Frankliniella occidentalis</name>
    <name type="common">Western flower thrips</name>
    <name type="synonym">Euthrips occidentalis</name>
    <dbReference type="NCBI Taxonomy" id="133901"/>
    <lineage>
        <taxon>Eukaryota</taxon>
        <taxon>Metazoa</taxon>
        <taxon>Ecdysozoa</taxon>
        <taxon>Arthropoda</taxon>
        <taxon>Hexapoda</taxon>
        <taxon>Insecta</taxon>
        <taxon>Pterygota</taxon>
        <taxon>Neoptera</taxon>
        <taxon>Paraneoptera</taxon>
        <taxon>Thysanoptera</taxon>
        <taxon>Terebrantia</taxon>
        <taxon>Thripoidea</taxon>
        <taxon>Thripidae</taxon>
        <taxon>Frankliniella</taxon>
    </lineage>
</organism>
<dbReference type="AlphaFoldDB" id="A0A9C6XB02"/>
<reference evidence="3" key="1">
    <citation type="submission" date="2025-08" db="UniProtKB">
        <authorList>
            <consortium name="RefSeq"/>
        </authorList>
    </citation>
    <scope>IDENTIFICATION</scope>
    <source>
        <tissue evidence="3">Whole organism</tissue>
    </source>
</reference>